<name>A0ABU1JVE6_9PROT</name>
<keyword evidence="3" id="KW-1185">Reference proteome</keyword>
<dbReference type="Proteomes" id="UP001262410">
    <property type="component" value="Unassembled WGS sequence"/>
</dbReference>
<evidence type="ECO:0000313" key="3">
    <source>
        <dbReference type="Proteomes" id="UP001262410"/>
    </source>
</evidence>
<accession>A0ABU1JVE6</accession>
<gene>
    <name evidence="2" type="ORF">E9232_004059</name>
</gene>
<protein>
    <submittedName>
        <fullName evidence="2">Uncharacterized protein</fullName>
    </submittedName>
</protein>
<evidence type="ECO:0000313" key="2">
    <source>
        <dbReference type="EMBL" id="MDR6291525.1"/>
    </source>
</evidence>
<feature type="region of interest" description="Disordered" evidence="1">
    <location>
        <begin position="162"/>
        <end position="223"/>
    </location>
</feature>
<dbReference type="RefSeq" id="WP_309796816.1">
    <property type="nucleotide sequence ID" value="NZ_JAVDPW010000007.1"/>
</dbReference>
<dbReference type="EMBL" id="JAVDPW010000007">
    <property type="protein sequence ID" value="MDR6291525.1"/>
    <property type="molecule type" value="Genomic_DNA"/>
</dbReference>
<sequence>MDKAPSALEPAPPSDPDLRWTGWALHMLREAAEIDLRAKRMTAQQQSVTLAGPQAPDFALMQSRLSRSLRLSIAMTERIRTEYLMRKGEREGSGEQERRRRRREQAAEAATRLAAAPGEGWSVEHTRSAVWEKLVEDEILDVQLDTLSPEEFVREVCRRIGRPPASVPLPQGRDDGTGDDAGLAGEGTGAVAVGSGTGEGWAELPEESGEGWAPSKLAAPDSS</sequence>
<organism evidence="2 3">
    <name type="scientific">Inquilinus ginsengisoli</name>
    <dbReference type="NCBI Taxonomy" id="363840"/>
    <lineage>
        <taxon>Bacteria</taxon>
        <taxon>Pseudomonadati</taxon>
        <taxon>Pseudomonadota</taxon>
        <taxon>Alphaproteobacteria</taxon>
        <taxon>Rhodospirillales</taxon>
        <taxon>Rhodospirillaceae</taxon>
        <taxon>Inquilinus</taxon>
    </lineage>
</organism>
<reference evidence="2 3" key="1">
    <citation type="submission" date="2023-07" db="EMBL/GenBank/DDBJ databases">
        <title>Sorghum-associated microbial communities from plants grown in Nebraska, USA.</title>
        <authorList>
            <person name="Schachtman D."/>
        </authorList>
    </citation>
    <scope>NUCLEOTIDE SEQUENCE [LARGE SCALE GENOMIC DNA]</scope>
    <source>
        <strain evidence="2 3">584</strain>
    </source>
</reference>
<evidence type="ECO:0000256" key="1">
    <source>
        <dbReference type="SAM" id="MobiDB-lite"/>
    </source>
</evidence>
<proteinExistence type="predicted"/>
<comment type="caution">
    <text evidence="2">The sequence shown here is derived from an EMBL/GenBank/DDBJ whole genome shotgun (WGS) entry which is preliminary data.</text>
</comment>
<feature type="compositionally biased region" description="Basic and acidic residues" evidence="1">
    <location>
        <begin position="85"/>
        <end position="98"/>
    </location>
</feature>
<feature type="region of interest" description="Disordered" evidence="1">
    <location>
        <begin position="85"/>
        <end position="107"/>
    </location>
</feature>